<accession>A0A804PF21</accession>
<evidence type="ECO:0000256" key="1">
    <source>
        <dbReference type="SAM" id="MobiDB-lite"/>
    </source>
</evidence>
<dbReference type="InParanoid" id="A0A804PF21"/>
<reference evidence="2" key="3">
    <citation type="submission" date="2021-05" db="UniProtKB">
        <authorList>
            <consortium name="EnsemblPlants"/>
        </authorList>
    </citation>
    <scope>IDENTIFICATION</scope>
    <source>
        <strain evidence="2">cv. B73</strain>
    </source>
</reference>
<protein>
    <submittedName>
        <fullName evidence="2">Uncharacterized protein</fullName>
    </submittedName>
</protein>
<name>A0A804PF21_MAIZE</name>
<dbReference type="EnsemblPlants" id="Zm00001eb232470_T001">
    <property type="protein sequence ID" value="Zm00001eb232470_P001"/>
    <property type="gene ID" value="Zm00001eb232470"/>
</dbReference>
<reference evidence="2" key="2">
    <citation type="submission" date="2019-07" db="EMBL/GenBank/DDBJ databases">
        <authorList>
            <person name="Seetharam A."/>
            <person name="Woodhouse M."/>
            <person name="Cannon E."/>
        </authorList>
    </citation>
    <scope>NUCLEOTIDE SEQUENCE [LARGE SCALE GENOMIC DNA]</scope>
    <source>
        <strain evidence="2">cv. B73</strain>
    </source>
</reference>
<evidence type="ECO:0000313" key="3">
    <source>
        <dbReference type="Proteomes" id="UP000007305"/>
    </source>
</evidence>
<dbReference type="Proteomes" id="UP000007305">
    <property type="component" value="Chromosome 5"/>
</dbReference>
<feature type="compositionally biased region" description="Polar residues" evidence="1">
    <location>
        <begin position="8"/>
        <end position="18"/>
    </location>
</feature>
<proteinExistence type="predicted"/>
<feature type="region of interest" description="Disordered" evidence="1">
    <location>
        <begin position="1"/>
        <end position="24"/>
    </location>
</feature>
<dbReference type="Gramene" id="Zm00001eb232470_T001">
    <property type="protein sequence ID" value="Zm00001eb232470_P001"/>
    <property type="gene ID" value="Zm00001eb232470"/>
</dbReference>
<sequence>MFRVRNMRNVQELSQQYPRSGDEHKRTIKITHPETHEELMLDRHGHSFINVPASGQMPLNNINQLPHSIQTFFPLQKVYYPRPGTYNSAHVYLPNFTDVPLASRQFSTKIQPSMHGFDSTKSNQPFTSIRPPMPISRLDATFEPLTNFHTASEISNFKGMFPSSLPAPVHVELKPPITLPAEKNSEST</sequence>
<dbReference type="AlphaFoldDB" id="A0A804PF21"/>
<keyword evidence="3" id="KW-1185">Reference proteome</keyword>
<reference evidence="3" key="1">
    <citation type="journal article" date="2009" name="Science">
        <title>The B73 maize genome: complexity, diversity, and dynamics.</title>
        <authorList>
            <person name="Schnable P.S."/>
            <person name="Ware D."/>
            <person name="Fulton R.S."/>
            <person name="Stein J.C."/>
            <person name="Wei F."/>
            <person name="Pasternak S."/>
            <person name="Liang C."/>
            <person name="Zhang J."/>
            <person name="Fulton L."/>
            <person name="Graves T.A."/>
            <person name="Minx P."/>
            <person name="Reily A.D."/>
            <person name="Courtney L."/>
            <person name="Kruchowski S.S."/>
            <person name="Tomlinson C."/>
            <person name="Strong C."/>
            <person name="Delehaunty K."/>
            <person name="Fronick C."/>
            <person name="Courtney B."/>
            <person name="Rock S.M."/>
            <person name="Belter E."/>
            <person name="Du F."/>
            <person name="Kim K."/>
            <person name="Abbott R.M."/>
            <person name="Cotton M."/>
            <person name="Levy A."/>
            <person name="Marchetto P."/>
            <person name="Ochoa K."/>
            <person name="Jackson S.M."/>
            <person name="Gillam B."/>
            <person name="Chen W."/>
            <person name="Yan L."/>
            <person name="Higginbotham J."/>
            <person name="Cardenas M."/>
            <person name="Waligorski J."/>
            <person name="Applebaum E."/>
            <person name="Phelps L."/>
            <person name="Falcone J."/>
            <person name="Kanchi K."/>
            <person name="Thane T."/>
            <person name="Scimone A."/>
            <person name="Thane N."/>
            <person name="Henke J."/>
            <person name="Wang T."/>
            <person name="Ruppert J."/>
            <person name="Shah N."/>
            <person name="Rotter K."/>
            <person name="Hodges J."/>
            <person name="Ingenthron E."/>
            <person name="Cordes M."/>
            <person name="Kohlberg S."/>
            <person name="Sgro J."/>
            <person name="Delgado B."/>
            <person name="Mead K."/>
            <person name="Chinwalla A."/>
            <person name="Leonard S."/>
            <person name="Crouse K."/>
            <person name="Collura K."/>
            <person name="Kudrna D."/>
            <person name="Currie J."/>
            <person name="He R."/>
            <person name="Angelova A."/>
            <person name="Rajasekar S."/>
            <person name="Mueller T."/>
            <person name="Lomeli R."/>
            <person name="Scara G."/>
            <person name="Ko A."/>
            <person name="Delaney K."/>
            <person name="Wissotski M."/>
            <person name="Lopez G."/>
            <person name="Campos D."/>
            <person name="Braidotti M."/>
            <person name="Ashley E."/>
            <person name="Golser W."/>
            <person name="Kim H."/>
            <person name="Lee S."/>
            <person name="Lin J."/>
            <person name="Dujmic Z."/>
            <person name="Kim W."/>
            <person name="Talag J."/>
            <person name="Zuccolo A."/>
            <person name="Fan C."/>
            <person name="Sebastian A."/>
            <person name="Kramer M."/>
            <person name="Spiegel L."/>
            <person name="Nascimento L."/>
            <person name="Zutavern T."/>
            <person name="Miller B."/>
            <person name="Ambroise C."/>
            <person name="Muller S."/>
            <person name="Spooner W."/>
            <person name="Narechania A."/>
            <person name="Ren L."/>
            <person name="Wei S."/>
            <person name="Kumari S."/>
            <person name="Faga B."/>
            <person name="Levy M.J."/>
            <person name="McMahan L."/>
            <person name="Van Buren P."/>
            <person name="Vaughn M.W."/>
            <person name="Ying K."/>
            <person name="Yeh C.-T."/>
            <person name="Emrich S.J."/>
            <person name="Jia Y."/>
            <person name="Kalyanaraman A."/>
            <person name="Hsia A.-P."/>
            <person name="Barbazuk W.B."/>
            <person name="Baucom R.S."/>
            <person name="Brutnell T.P."/>
            <person name="Carpita N.C."/>
            <person name="Chaparro C."/>
            <person name="Chia J.-M."/>
            <person name="Deragon J.-M."/>
            <person name="Estill J.C."/>
            <person name="Fu Y."/>
            <person name="Jeddeloh J.A."/>
            <person name="Han Y."/>
            <person name="Lee H."/>
            <person name="Li P."/>
            <person name="Lisch D.R."/>
            <person name="Liu S."/>
            <person name="Liu Z."/>
            <person name="Nagel D.H."/>
            <person name="McCann M.C."/>
            <person name="SanMiguel P."/>
            <person name="Myers A.M."/>
            <person name="Nettleton D."/>
            <person name="Nguyen J."/>
            <person name="Penning B.W."/>
            <person name="Ponnala L."/>
            <person name="Schneider K.L."/>
            <person name="Schwartz D.C."/>
            <person name="Sharma A."/>
            <person name="Soderlund C."/>
            <person name="Springer N.M."/>
            <person name="Sun Q."/>
            <person name="Wang H."/>
            <person name="Waterman M."/>
            <person name="Westerman R."/>
            <person name="Wolfgruber T.K."/>
            <person name="Yang L."/>
            <person name="Yu Y."/>
            <person name="Zhang L."/>
            <person name="Zhou S."/>
            <person name="Zhu Q."/>
            <person name="Bennetzen J.L."/>
            <person name="Dawe R.K."/>
            <person name="Jiang J."/>
            <person name="Jiang N."/>
            <person name="Presting G.G."/>
            <person name="Wessler S.R."/>
            <person name="Aluru S."/>
            <person name="Martienssen R.A."/>
            <person name="Clifton S.W."/>
            <person name="McCombie W.R."/>
            <person name="Wing R.A."/>
            <person name="Wilson R.K."/>
        </authorList>
    </citation>
    <scope>NUCLEOTIDE SEQUENCE [LARGE SCALE GENOMIC DNA]</scope>
    <source>
        <strain evidence="3">cv. B73</strain>
    </source>
</reference>
<organism evidence="2 3">
    <name type="scientific">Zea mays</name>
    <name type="common">Maize</name>
    <dbReference type="NCBI Taxonomy" id="4577"/>
    <lineage>
        <taxon>Eukaryota</taxon>
        <taxon>Viridiplantae</taxon>
        <taxon>Streptophyta</taxon>
        <taxon>Embryophyta</taxon>
        <taxon>Tracheophyta</taxon>
        <taxon>Spermatophyta</taxon>
        <taxon>Magnoliopsida</taxon>
        <taxon>Liliopsida</taxon>
        <taxon>Poales</taxon>
        <taxon>Poaceae</taxon>
        <taxon>PACMAD clade</taxon>
        <taxon>Panicoideae</taxon>
        <taxon>Andropogonodae</taxon>
        <taxon>Andropogoneae</taxon>
        <taxon>Tripsacinae</taxon>
        <taxon>Zea</taxon>
    </lineage>
</organism>
<evidence type="ECO:0000313" key="2">
    <source>
        <dbReference type="EnsemblPlants" id="Zm00001eb232470_P001"/>
    </source>
</evidence>